<keyword evidence="1" id="KW-0812">Transmembrane</keyword>
<feature type="transmembrane region" description="Helical" evidence="1">
    <location>
        <begin position="190"/>
        <end position="211"/>
    </location>
</feature>
<dbReference type="AlphaFoldDB" id="A0A0M2SY48"/>
<keyword evidence="3" id="KW-0378">Hydrolase</keyword>
<evidence type="ECO:0000313" key="3">
    <source>
        <dbReference type="EMBL" id="KKK39489.1"/>
    </source>
</evidence>
<comment type="caution">
    <text evidence="3">The sequence shown here is derived from an EMBL/GenBank/DDBJ whole genome shotgun (WGS) entry which is preliminary data.</text>
</comment>
<dbReference type="SMART" id="SM00228">
    <property type="entry name" value="PDZ"/>
    <property type="match status" value="1"/>
</dbReference>
<proteinExistence type="predicted"/>
<dbReference type="PROSITE" id="PS50106">
    <property type="entry name" value="PDZ"/>
    <property type="match status" value="1"/>
</dbReference>
<keyword evidence="3" id="KW-0645">Protease</keyword>
<accession>A0A0M2SY48</accession>
<gene>
    <name evidence="3" type="ORF">WQ57_04345</name>
</gene>
<dbReference type="PATRIC" id="fig|1408103.3.peg.978"/>
<dbReference type="GO" id="GO:0006508">
    <property type="term" value="P:proteolysis"/>
    <property type="evidence" value="ECO:0007669"/>
    <property type="project" value="UniProtKB-KW"/>
</dbReference>
<dbReference type="Gene3D" id="2.30.42.10">
    <property type="match status" value="1"/>
</dbReference>
<dbReference type="InterPro" id="IPR001478">
    <property type="entry name" value="PDZ"/>
</dbReference>
<dbReference type="GO" id="GO:0008233">
    <property type="term" value="F:peptidase activity"/>
    <property type="evidence" value="ECO:0007669"/>
    <property type="project" value="UniProtKB-KW"/>
</dbReference>
<feature type="transmembrane region" description="Helical" evidence="1">
    <location>
        <begin position="121"/>
        <end position="140"/>
    </location>
</feature>
<feature type="transmembrane region" description="Helical" evidence="1">
    <location>
        <begin position="231"/>
        <end position="248"/>
    </location>
</feature>
<protein>
    <submittedName>
        <fullName evidence="3">PDZ serine protease</fullName>
    </submittedName>
</protein>
<dbReference type="InterPro" id="IPR041489">
    <property type="entry name" value="PDZ_6"/>
</dbReference>
<dbReference type="Proteomes" id="UP000034166">
    <property type="component" value="Unassembled WGS sequence"/>
</dbReference>
<feature type="transmembrane region" description="Helical" evidence="1">
    <location>
        <begin position="161"/>
        <end position="178"/>
    </location>
</feature>
<evidence type="ECO:0000256" key="1">
    <source>
        <dbReference type="SAM" id="Phobius"/>
    </source>
</evidence>
<dbReference type="RefSeq" id="WP_046522527.1">
    <property type="nucleotide sequence ID" value="NZ_LAYY01000003.1"/>
</dbReference>
<reference evidence="3 4" key="1">
    <citation type="submission" date="2015-04" db="EMBL/GenBank/DDBJ databases">
        <title>Taxonomic description and genome sequence of Bacillus campisalis sp. nov., a novel member of the genus Bacillus isolated from solar saltern.</title>
        <authorList>
            <person name="Mathan Kumar R."/>
            <person name="Kaur G."/>
            <person name="Kumar A."/>
            <person name="Singh N.K."/>
            <person name="Kaur N."/>
            <person name="Kumar N."/>
            <person name="Mayilraj S."/>
        </authorList>
    </citation>
    <scope>NUCLEOTIDE SEQUENCE [LARGE SCALE GENOMIC DNA]</scope>
    <source>
        <strain evidence="3 4">SA2-6</strain>
    </source>
</reference>
<keyword evidence="1" id="KW-0472">Membrane</keyword>
<organism evidence="3 4">
    <name type="scientific">Mesobacillus campisalis</name>
    <dbReference type="NCBI Taxonomy" id="1408103"/>
    <lineage>
        <taxon>Bacteria</taxon>
        <taxon>Bacillati</taxon>
        <taxon>Bacillota</taxon>
        <taxon>Bacilli</taxon>
        <taxon>Bacillales</taxon>
        <taxon>Bacillaceae</taxon>
        <taxon>Mesobacillus</taxon>
    </lineage>
</organism>
<feature type="transmembrane region" description="Helical" evidence="1">
    <location>
        <begin position="43"/>
        <end position="76"/>
    </location>
</feature>
<dbReference type="EMBL" id="LAYY01000003">
    <property type="protein sequence ID" value="KKK39489.1"/>
    <property type="molecule type" value="Genomic_DNA"/>
</dbReference>
<evidence type="ECO:0000259" key="2">
    <source>
        <dbReference type="PROSITE" id="PS50106"/>
    </source>
</evidence>
<dbReference type="OrthoDB" id="198399at2"/>
<dbReference type="Pfam" id="PF17820">
    <property type="entry name" value="PDZ_6"/>
    <property type="match status" value="1"/>
</dbReference>
<keyword evidence="4" id="KW-1185">Reference proteome</keyword>
<name>A0A0M2SY48_9BACI</name>
<feature type="domain" description="PDZ" evidence="2">
    <location>
        <begin position="287"/>
        <end position="320"/>
    </location>
</feature>
<evidence type="ECO:0000313" key="4">
    <source>
        <dbReference type="Proteomes" id="UP000034166"/>
    </source>
</evidence>
<sequence length="377" mass="41301">MFYYLFFLAAYLGISRVKRERKNFHVRAQDAFFEIRQLVPAGLLIGLVLSVVTLGAGLVIPIAAVGLIGVFTLLLGITMKVRFLSPAYTVGSAFFVLIFIAGQDWNLPLTGDYVASLEHKIYPSVAILMGLLLIAEGILIRKNGSKGTSPKLVKSKRGQTVGVHEANRLWMLPVFLLVPGDAIQHIWSWWPVFGIGDNLYSILLVPFAAGFRQEIRGMLPKEAVQLHGGRVTALGVLALSVAIASYWYPLAAIAAVAAAVLGREIIVLALRLHDDNLPVYFSKQNQGVMILGVIPESPAAKMGLQVGELVTKVNGTSINDENSFYEAIQRNAAHCKLEVLDTNGQVRFVQRALYEGDHHQLGILFVQDEKKWDSAAV</sequence>
<keyword evidence="1" id="KW-1133">Transmembrane helix</keyword>
<feature type="transmembrane region" description="Helical" evidence="1">
    <location>
        <begin position="83"/>
        <end position="101"/>
    </location>
</feature>
<dbReference type="SUPFAM" id="SSF50156">
    <property type="entry name" value="PDZ domain-like"/>
    <property type="match status" value="1"/>
</dbReference>
<dbReference type="InterPro" id="IPR036034">
    <property type="entry name" value="PDZ_sf"/>
</dbReference>